<dbReference type="NCBIfam" id="NF009466">
    <property type="entry name" value="PRK12826.1-2"/>
    <property type="match status" value="1"/>
</dbReference>
<sequence length="265" mass="28958">MHIDLQDKVAIVTGGGRGIGRTIATTLAQEGVKTIVIDIKATYLEDVADEFSEKGFEGRQYLCDVRDFSRIQEVIADIEEVYGRIDILVNNAGVAGGSPVDSLSEDQWDLNHDINLKGAFLMCKAVIPIMKQQQSGRIINASSFAAIVPSFGSAAYASSKAGVKQFTRTLAGELGPWNITVNCYAPGMIPTEMNHFAELPQERQQELLNTLTLRRWGEKQEVAYLICFLASDQACYITGTLIDVSGGKLATQIPRMAYEKADSQS</sequence>
<dbReference type="PANTHER" id="PTHR42760:SF133">
    <property type="entry name" value="3-OXOACYL-[ACYL-CARRIER-PROTEIN] REDUCTASE"/>
    <property type="match status" value="1"/>
</dbReference>
<organism evidence="5 6">
    <name type="scientific">Pullulanibacillus pueri</name>
    <dbReference type="NCBI Taxonomy" id="1437324"/>
    <lineage>
        <taxon>Bacteria</taxon>
        <taxon>Bacillati</taxon>
        <taxon>Bacillota</taxon>
        <taxon>Bacilli</taxon>
        <taxon>Bacillales</taxon>
        <taxon>Sporolactobacillaceae</taxon>
        <taxon>Pullulanibacillus</taxon>
    </lineage>
</organism>
<accession>A0A8J3EJL0</accession>
<dbReference type="PANTHER" id="PTHR42760">
    <property type="entry name" value="SHORT-CHAIN DEHYDROGENASES/REDUCTASES FAMILY MEMBER"/>
    <property type="match status" value="1"/>
</dbReference>
<comment type="similarity">
    <text evidence="1 3">Belongs to the short-chain dehydrogenases/reductases (SDR) family.</text>
</comment>
<dbReference type="InterPro" id="IPR036291">
    <property type="entry name" value="NAD(P)-bd_dom_sf"/>
</dbReference>
<dbReference type="CDD" id="cd05233">
    <property type="entry name" value="SDR_c"/>
    <property type="match status" value="1"/>
</dbReference>
<name>A0A8J3EJL0_9BACL</name>
<reference evidence="5" key="1">
    <citation type="journal article" date="2014" name="Int. J. Syst. Evol. Microbiol.">
        <title>Complete genome sequence of Corynebacterium casei LMG S-19264T (=DSM 44701T), isolated from a smear-ripened cheese.</title>
        <authorList>
            <consortium name="US DOE Joint Genome Institute (JGI-PGF)"/>
            <person name="Walter F."/>
            <person name="Albersmeier A."/>
            <person name="Kalinowski J."/>
            <person name="Ruckert C."/>
        </authorList>
    </citation>
    <scope>NUCLEOTIDE SEQUENCE</scope>
    <source>
        <strain evidence="5">CGMCC 1.12777</strain>
    </source>
</reference>
<dbReference type="InterPro" id="IPR002347">
    <property type="entry name" value="SDR_fam"/>
</dbReference>
<dbReference type="GO" id="GO:0016616">
    <property type="term" value="F:oxidoreductase activity, acting on the CH-OH group of donors, NAD or NADP as acceptor"/>
    <property type="evidence" value="ECO:0007669"/>
    <property type="project" value="TreeGrafter"/>
</dbReference>
<dbReference type="Pfam" id="PF00106">
    <property type="entry name" value="adh_short"/>
    <property type="match status" value="1"/>
</dbReference>
<evidence type="ECO:0000313" key="5">
    <source>
        <dbReference type="EMBL" id="GGH73732.1"/>
    </source>
</evidence>
<keyword evidence="2" id="KW-0560">Oxidoreductase</keyword>
<proteinExistence type="inferred from homology"/>
<dbReference type="AlphaFoldDB" id="A0A8J3EJL0"/>
<dbReference type="Proteomes" id="UP000656813">
    <property type="component" value="Unassembled WGS sequence"/>
</dbReference>
<dbReference type="InterPro" id="IPR020904">
    <property type="entry name" value="Sc_DH/Rdtase_CS"/>
</dbReference>
<protein>
    <submittedName>
        <fullName evidence="5">Short-chain dehydrogenase</fullName>
    </submittedName>
</protein>
<comment type="caution">
    <text evidence="5">The sequence shown here is derived from an EMBL/GenBank/DDBJ whole genome shotgun (WGS) entry which is preliminary data.</text>
</comment>
<evidence type="ECO:0000313" key="6">
    <source>
        <dbReference type="Proteomes" id="UP000656813"/>
    </source>
</evidence>
<dbReference type="SMART" id="SM00822">
    <property type="entry name" value="PKS_KR"/>
    <property type="match status" value="1"/>
</dbReference>
<dbReference type="PRINTS" id="PR00081">
    <property type="entry name" value="GDHRDH"/>
</dbReference>
<dbReference type="InterPro" id="IPR057326">
    <property type="entry name" value="KR_dom"/>
</dbReference>
<dbReference type="EMBL" id="BMFV01000001">
    <property type="protein sequence ID" value="GGH73732.1"/>
    <property type="molecule type" value="Genomic_DNA"/>
</dbReference>
<dbReference type="PRINTS" id="PR00080">
    <property type="entry name" value="SDRFAMILY"/>
</dbReference>
<reference evidence="5" key="2">
    <citation type="submission" date="2020-09" db="EMBL/GenBank/DDBJ databases">
        <authorList>
            <person name="Sun Q."/>
            <person name="Zhou Y."/>
        </authorList>
    </citation>
    <scope>NUCLEOTIDE SEQUENCE</scope>
    <source>
        <strain evidence="5">CGMCC 1.12777</strain>
    </source>
</reference>
<feature type="domain" description="Ketoreductase" evidence="4">
    <location>
        <begin position="8"/>
        <end position="187"/>
    </location>
</feature>
<dbReference type="SUPFAM" id="SSF51735">
    <property type="entry name" value="NAD(P)-binding Rossmann-fold domains"/>
    <property type="match status" value="1"/>
</dbReference>
<evidence type="ECO:0000256" key="2">
    <source>
        <dbReference type="ARBA" id="ARBA00023002"/>
    </source>
</evidence>
<evidence type="ECO:0000256" key="3">
    <source>
        <dbReference type="RuleBase" id="RU000363"/>
    </source>
</evidence>
<dbReference type="RefSeq" id="WP_188495021.1">
    <property type="nucleotide sequence ID" value="NZ_BMFV01000001.1"/>
</dbReference>
<keyword evidence="6" id="KW-1185">Reference proteome</keyword>
<dbReference type="GO" id="GO:0008206">
    <property type="term" value="P:bile acid metabolic process"/>
    <property type="evidence" value="ECO:0007669"/>
    <property type="project" value="UniProtKB-ARBA"/>
</dbReference>
<dbReference type="PROSITE" id="PS00061">
    <property type="entry name" value="ADH_SHORT"/>
    <property type="match status" value="1"/>
</dbReference>
<dbReference type="NCBIfam" id="NF005559">
    <property type="entry name" value="PRK07231.1"/>
    <property type="match status" value="1"/>
</dbReference>
<dbReference type="FunFam" id="3.40.50.720:FF:000084">
    <property type="entry name" value="Short-chain dehydrogenase reductase"/>
    <property type="match status" value="1"/>
</dbReference>
<dbReference type="Gene3D" id="3.40.50.720">
    <property type="entry name" value="NAD(P)-binding Rossmann-like Domain"/>
    <property type="match status" value="1"/>
</dbReference>
<evidence type="ECO:0000259" key="4">
    <source>
        <dbReference type="SMART" id="SM00822"/>
    </source>
</evidence>
<evidence type="ECO:0000256" key="1">
    <source>
        <dbReference type="ARBA" id="ARBA00006484"/>
    </source>
</evidence>
<gene>
    <name evidence="5" type="ORF">GCM10007096_01260</name>
</gene>